<gene>
    <name evidence="8" type="ORF">GW587_25900</name>
</gene>
<dbReference type="RefSeq" id="WP_166107810.1">
    <property type="nucleotide sequence ID" value="NZ_JAADJT010000014.1"/>
</dbReference>
<dbReference type="Proteomes" id="UP000666369">
    <property type="component" value="Unassembled WGS sequence"/>
</dbReference>
<accession>A0ABX0FT25</accession>
<comment type="caution">
    <text evidence="8">The sequence shown here is derived from an EMBL/GenBank/DDBJ whole genome shotgun (WGS) entry which is preliminary data.</text>
</comment>
<evidence type="ECO:0000256" key="6">
    <source>
        <dbReference type="ARBA" id="ARBA00023211"/>
    </source>
</evidence>
<evidence type="ECO:0000256" key="4">
    <source>
        <dbReference type="ARBA" id="ARBA00022801"/>
    </source>
</evidence>
<evidence type="ECO:0000313" key="8">
    <source>
        <dbReference type="EMBL" id="NGZ87680.1"/>
    </source>
</evidence>
<evidence type="ECO:0000313" key="9">
    <source>
        <dbReference type="Proteomes" id="UP000666369"/>
    </source>
</evidence>
<dbReference type="PANTHER" id="PTHR12992:SF11">
    <property type="entry name" value="MITOCHONDRIAL COENZYME A DIPHOSPHATASE NUDT8"/>
    <property type="match status" value="1"/>
</dbReference>
<keyword evidence="6" id="KW-0464">Manganese</keyword>
<dbReference type="InterPro" id="IPR000086">
    <property type="entry name" value="NUDIX_hydrolase_dom"/>
</dbReference>
<reference evidence="8 9" key="1">
    <citation type="submission" date="2020-01" db="EMBL/GenBank/DDBJ databases">
        <authorList>
            <person name="Lee S.D."/>
        </authorList>
    </citation>
    <scope>NUCLEOTIDE SEQUENCE [LARGE SCALE GENOMIC DNA]</scope>
    <source>
        <strain evidence="8 9">SAP-35</strain>
    </source>
</reference>
<reference evidence="9" key="2">
    <citation type="submission" date="2023-07" db="EMBL/GenBank/DDBJ databases">
        <title>Duganella aceri sp. nov., isolated from tree sap.</title>
        <authorList>
            <person name="Kim I.S."/>
        </authorList>
    </citation>
    <scope>NUCLEOTIDE SEQUENCE [LARGE SCALE GENOMIC DNA]</scope>
    <source>
        <strain evidence="9">SAP-35</strain>
    </source>
</reference>
<dbReference type="PROSITE" id="PS51462">
    <property type="entry name" value="NUDIX"/>
    <property type="match status" value="1"/>
</dbReference>
<evidence type="ECO:0000259" key="7">
    <source>
        <dbReference type="PROSITE" id="PS51462"/>
    </source>
</evidence>
<dbReference type="CDD" id="cd03426">
    <property type="entry name" value="NUDIX_CoAse_Nudt7"/>
    <property type="match status" value="1"/>
</dbReference>
<keyword evidence="9" id="KW-1185">Reference proteome</keyword>
<dbReference type="Gene3D" id="3.90.79.10">
    <property type="entry name" value="Nucleoside Triphosphate Pyrophosphohydrolase"/>
    <property type="match status" value="1"/>
</dbReference>
<dbReference type="Pfam" id="PF00293">
    <property type="entry name" value="NUDIX"/>
    <property type="match status" value="1"/>
</dbReference>
<dbReference type="InterPro" id="IPR015797">
    <property type="entry name" value="NUDIX_hydrolase-like_dom_sf"/>
</dbReference>
<sequence length="239" mass="26337">MKRAPWRPFLLSGGSVLAKLTFDPQQLPIDAIAGEPAVAPERLTPAWLRQRFAGPAPLWAAERRERVLPEREDRAPTPASVLVPLIQRPHGLTLLLTQRTAHLTDHPGQISFPGGRAEAYDADAVDTALRESEEEIGLARRHVEVIGSMPPYLTGTGYCVTPVVGLIAPPFEVAADPSEVEAIFEVPLAFLMDGANHQRLSMEFGGGRRSFYAMPYEGYYIWGATAGMLRNLFHFLRAE</sequence>
<dbReference type="EMBL" id="JAADJT010000014">
    <property type="protein sequence ID" value="NGZ87680.1"/>
    <property type="molecule type" value="Genomic_DNA"/>
</dbReference>
<comment type="cofactor">
    <cofactor evidence="2">
        <name>Mg(2+)</name>
        <dbReference type="ChEBI" id="CHEBI:18420"/>
    </cofactor>
</comment>
<dbReference type="PANTHER" id="PTHR12992">
    <property type="entry name" value="NUDIX HYDROLASE"/>
    <property type="match status" value="1"/>
</dbReference>
<feature type="domain" description="Nudix hydrolase" evidence="7">
    <location>
        <begin position="76"/>
        <end position="215"/>
    </location>
</feature>
<keyword evidence="4" id="KW-0378">Hydrolase</keyword>
<proteinExistence type="predicted"/>
<dbReference type="InterPro" id="IPR045121">
    <property type="entry name" value="CoAse"/>
</dbReference>
<protein>
    <submittedName>
        <fullName evidence="8">CoA pyrophosphatase</fullName>
    </submittedName>
</protein>
<name>A0ABX0FT25_9BURK</name>
<evidence type="ECO:0000256" key="3">
    <source>
        <dbReference type="ARBA" id="ARBA00022723"/>
    </source>
</evidence>
<evidence type="ECO:0000256" key="2">
    <source>
        <dbReference type="ARBA" id="ARBA00001946"/>
    </source>
</evidence>
<evidence type="ECO:0000256" key="1">
    <source>
        <dbReference type="ARBA" id="ARBA00001936"/>
    </source>
</evidence>
<evidence type="ECO:0000256" key="5">
    <source>
        <dbReference type="ARBA" id="ARBA00022842"/>
    </source>
</evidence>
<keyword evidence="5" id="KW-0460">Magnesium</keyword>
<dbReference type="SUPFAM" id="SSF55811">
    <property type="entry name" value="Nudix"/>
    <property type="match status" value="1"/>
</dbReference>
<dbReference type="NCBIfam" id="NF007980">
    <property type="entry name" value="PRK10707.1"/>
    <property type="match status" value="1"/>
</dbReference>
<organism evidence="8 9">
    <name type="scientific">Duganella aceris</name>
    <dbReference type="NCBI Taxonomy" id="2703883"/>
    <lineage>
        <taxon>Bacteria</taxon>
        <taxon>Pseudomonadati</taxon>
        <taxon>Pseudomonadota</taxon>
        <taxon>Betaproteobacteria</taxon>
        <taxon>Burkholderiales</taxon>
        <taxon>Oxalobacteraceae</taxon>
        <taxon>Telluria group</taxon>
        <taxon>Duganella</taxon>
    </lineage>
</organism>
<keyword evidence="3" id="KW-0479">Metal-binding</keyword>
<comment type="cofactor">
    <cofactor evidence="1">
        <name>Mn(2+)</name>
        <dbReference type="ChEBI" id="CHEBI:29035"/>
    </cofactor>
</comment>